<evidence type="ECO:0000313" key="1">
    <source>
        <dbReference type="EMBL" id="GBL73270.1"/>
    </source>
</evidence>
<sequence>MARVSVAAETVREIPGFIEMVCRTLAKSCQACIDIVDDTSQPLLKIL</sequence>
<evidence type="ECO:0000313" key="2">
    <source>
        <dbReference type="Proteomes" id="UP000499080"/>
    </source>
</evidence>
<gene>
    <name evidence="1" type="ORF">AVEN_159315_1</name>
</gene>
<dbReference type="OrthoDB" id="6726328at2759"/>
<keyword evidence="2" id="KW-1185">Reference proteome</keyword>
<dbReference type="EMBL" id="BGPR01000003">
    <property type="protein sequence ID" value="GBL73270.1"/>
    <property type="molecule type" value="Genomic_DNA"/>
</dbReference>
<comment type="caution">
    <text evidence="1">The sequence shown here is derived from an EMBL/GenBank/DDBJ whole genome shotgun (WGS) entry which is preliminary data.</text>
</comment>
<protein>
    <submittedName>
        <fullName evidence="1">Uncharacterized protein</fullName>
    </submittedName>
</protein>
<accession>A0A4Y2A0T0</accession>
<feature type="non-terminal residue" evidence="1">
    <location>
        <position position="47"/>
    </location>
</feature>
<proteinExistence type="predicted"/>
<organism evidence="1 2">
    <name type="scientific">Araneus ventricosus</name>
    <name type="common">Orbweaver spider</name>
    <name type="synonym">Epeira ventricosa</name>
    <dbReference type="NCBI Taxonomy" id="182803"/>
    <lineage>
        <taxon>Eukaryota</taxon>
        <taxon>Metazoa</taxon>
        <taxon>Ecdysozoa</taxon>
        <taxon>Arthropoda</taxon>
        <taxon>Chelicerata</taxon>
        <taxon>Arachnida</taxon>
        <taxon>Araneae</taxon>
        <taxon>Araneomorphae</taxon>
        <taxon>Entelegynae</taxon>
        <taxon>Araneoidea</taxon>
        <taxon>Araneidae</taxon>
        <taxon>Araneus</taxon>
    </lineage>
</organism>
<dbReference type="Proteomes" id="UP000499080">
    <property type="component" value="Unassembled WGS sequence"/>
</dbReference>
<reference evidence="1 2" key="1">
    <citation type="journal article" date="2019" name="Sci. Rep.">
        <title>Orb-weaving spider Araneus ventricosus genome elucidates the spidroin gene catalogue.</title>
        <authorList>
            <person name="Kono N."/>
            <person name="Nakamura H."/>
            <person name="Ohtoshi R."/>
            <person name="Moran D.A.P."/>
            <person name="Shinohara A."/>
            <person name="Yoshida Y."/>
            <person name="Fujiwara M."/>
            <person name="Mori M."/>
            <person name="Tomita M."/>
            <person name="Arakawa K."/>
        </authorList>
    </citation>
    <scope>NUCLEOTIDE SEQUENCE [LARGE SCALE GENOMIC DNA]</scope>
</reference>
<name>A0A4Y2A0T0_ARAVE</name>
<dbReference type="AlphaFoldDB" id="A0A4Y2A0T0"/>